<dbReference type="Proteomes" id="UP000182658">
    <property type="component" value="Unassembled WGS sequence"/>
</dbReference>
<gene>
    <name evidence="2" type="ORF">CONLIGDRAFT_680579</name>
</gene>
<dbReference type="AlphaFoldDB" id="A0A1J7IQZ6"/>
<dbReference type="InParanoid" id="A0A1J7IQZ6"/>
<sequence length="270" mass="29995">MRCYWISVLLFAAVGLAHTVGYWTLHNFQLFCDDEGATCAYHFSISQDEGATSGNQCLFTVDSQDGKPANQTDFQALTCLGNDRYKINGGWSQEGFVTIVVTDVLEALYAFFAYSSDHLEEGKTVAEQTRLAYKVGTFDVTSDIVAPVKRSGVEWQILNLNQEYDEVTGNTELTFAIQDTRGSMSPCTIIARGVEGSGPAVGSFYNEKCLESNWFVSWDYSALSDSAAMTLIEPSAMMKAWFQWENVRSTHSLGNSVRTLASPYEDEMLR</sequence>
<reference evidence="2 3" key="1">
    <citation type="submission" date="2016-10" db="EMBL/GenBank/DDBJ databases">
        <title>Draft genome sequence of Coniochaeta ligniaria NRRL30616, a lignocellulolytic fungus for bioabatement of inhibitors in plant biomass hydrolysates.</title>
        <authorList>
            <consortium name="DOE Joint Genome Institute"/>
            <person name="Jimenez D.J."/>
            <person name="Hector R.E."/>
            <person name="Riley R."/>
            <person name="Sun H."/>
            <person name="Grigoriev I.V."/>
            <person name="Van Elsas J.D."/>
            <person name="Nichols N.N."/>
        </authorList>
    </citation>
    <scope>NUCLEOTIDE SEQUENCE [LARGE SCALE GENOMIC DNA]</scope>
    <source>
        <strain evidence="2 3">NRRL 30616</strain>
    </source>
</reference>
<evidence type="ECO:0000313" key="2">
    <source>
        <dbReference type="EMBL" id="OIW29765.1"/>
    </source>
</evidence>
<organism evidence="2 3">
    <name type="scientific">Coniochaeta ligniaria NRRL 30616</name>
    <dbReference type="NCBI Taxonomy" id="1408157"/>
    <lineage>
        <taxon>Eukaryota</taxon>
        <taxon>Fungi</taxon>
        <taxon>Dikarya</taxon>
        <taxon>Ascomycota</taxon>
        <taxon>Pezizomycotina</taxon>
        <taxon>Sordariomycetes</taxon>
        <taxon>Sordariomycetidae</taxon>
        <taxon>Coniochaetales</taxon>
        <taxon>Coniochaetaceae</taxon>
        <taxon>Coniochaeta</taxon>
    </lineage>
</organism>
<name>A0A1J7IQZ6_9PEZI</name>
<protein>
    <submittedName>
        <fullName evidence="2">Uncharacterized protein</fullName>
    </submittedName>
</protein>
<dbReference type="STRING" id="1408157.A0A1J7IQZ6"/>
<keyword evidence="3" id="KW-1185">Reference proteome</keyword>
<evidence type="ECO:0000313" key="3">
    <source>
        <dbReference type="Proteomes" id="UP000182658"/>
    </source>
</evidence>
<accession>A0A1J7IQZ6</accession>
<evidence type="ECO:0000256" key="1">
    <source>
        <dbReference type="SAM" id="SignalP"/>
    </source>
</evidence>
<feature type="chain" id="PRO_5013040733" evidence="1">
    <location>
        <begin position="18"/>
        <end position="270"/>
    </location>
</feature>
<dbReference type="OrthoDB" id="3836772at2759"/>
<keyword evidence="1" id="KW-0732">Signal</keyword>
<feature type="signal peptide" evidence="1">
    <location>
        <begin position="1"/>
        <end position="17"/>
    </location>
</feature>
<proteinExistence type="predicted"/>
<dbReference type="EMBL" id="KV875097">
    <property type="protein sequence ID" value="OIW29765.1"/>
    <property type="molecule type" value="Genomic_DNA"/>
</dbReference>